<reference evidence="1" key="1">
    <citation type="submission" date="2014-12" db="EMBL/GenBank/DDBJ databases">
        <title>Insight into the proteome of Arion vulgaris.</title>
        <authorList>
            <person name="Aradska J."/>
            <person name="Bulat T."/>
            <person name="Smidak R."/>
            <person name="Sarate P."/>
            <person name="Gangsoo J."/>
            <person name="Sialana F."/>
            <person name="Bilban M."/>
            <person name="Lubec G."/>
        </authorList>
    </citation>
    <scope>NUCLEOTIDE SEQUENCE</scope>
    <source>
        <tissue evidence="1">Skin</tissue>
    </source>
</reference>
<protein>
    <submittedName>
        <fullName evidence="1">Uncharacterized protein</fullName>
    </submittedName>
</protein>
<evidence type="ECO:0000313" key="1">
    <source>
        <dbReference type="EMBL" id="CEK85597.1"/>
    </source>
</evidence>
<dbReference type="EMBL" id="HACG01038732">
    <property type="protein sequence ID" value="CEK85597.1"/>
    <property type="molecule type" value="Transcribed_RNA"/>
</dbReference>
<feature type="non-terminal residue" evidence="1">
    <location>
        <position position="1"/>
    </location>
</feature>
<gene>
    <name evidence="1" type="primary">ORF149063</name>
</gene>
<feature type="non-terminal residue" evidence="1">
    <location>
        <position position="92"/>
    </location>
</feature>
<organism evidence="1">
    <name type="scientific">Arion vulgaris</name>
    <dbReference type="NCBI Taxonomy" id="1028688"/>
    <lineage>
        <taxon>Eukaryota</taxon>
        <taxon>Metazoa</taxon>
        <taxon>Spiralia</taxon>
        <taxon>Lophotrochozoa</taxon>
        <taxon>Mollusca</taxon>
        <taxon>Gastropoda</taxon>
        <taxon>Heterobranchia</taxon>
        <taxon>Euthyneura</taxon>
        <taxon>Panpulmonata</taxon>
        <taxon>Eupulmonata</taxon>
        <taxon>Stylommatophora</taxon>
        <taxon>Helicina</taxon>
        <taxon>Arionoidea</taxon>
        <taxon>Arionidae</taxon>
        <taxon>Arion</taxon>
    </lineage>
</organism>
<accession>A0A0B7AY87</accession>
<dbReference type="AlphaFoldDB" id="A0A0B7AY87"/>
<sequence length="92" mass="10236">KNYYRVKTSLSVAPGPQGVNYLLQIFPALPYIVNICLQTSHCISRLPSFTFTAGSWKPPFWLYSSLVYLRFVISSILSSSPLGSLESIGFSI</sequence>
<name>A0A0B7AY87_9EUPU</name>
<proteinExistence type="predicted"/>